<dbReference type="AlphaFoldDB" id="A0A0A7A0K7"/>
<reference evidence="2 3" key="1">
    <citation type="submission" date="2013-09" db="EMBL/GenBank/DDBJ databases">
        <title>Comparative genomics of Sd1617 to representative strains in evaluating its pathogenesis.</title>
        <authorList>
            <person name="Aksomboon Vongsawan A."/>
            <person name="Kapatral V."/>
            <person name="Vaisvil B."/>
            <person name="Serichantalergs O."/>
            <person name="Hale T.L."/>
            <person name="Mason C.J."/>
        </authorList>
    </citation>
    <scope>NUCLEOTIDE SEQUENCE [LARGE SCALE GENOMIC DNA]</scope>
    <source>
        <strain evidence="2 3">1617</strain>
    </source>
</reference>
<evidence type="ECO:0000313" key="3">
    <source>
        <dbReference type="Proteomes" id="UP000031647"/>
    </source>
</evidence>
<protein>
    <submittedName>
        <fullName evidence="2">Transposase</fullName>
    </submittedName>
</protein>
<dbReference type="GO" id="GO:0015074">
    <property type="term" value="P:DNA integration"/>
    <property type="evidence" value="ECO:0007669"/>
    <property type="project" value="InterPro"/>
</dbReference>
<dbReference type="Gene3D" id="3.30.420.10">
    <property type="entry name" value="Ribonuclease H-like superfamily/Ribonuclease H"/>
    <property type="match status" value="1"/>
</dbReference>
<evidence type="ECO:0000259" key="1">
    <source>
        <dbReference type="PROSITE" id="PS50994"/>
    </source>
</evidence>
<dbReference type="PATRIC" id="fig|754093.4.peg.4748"/>
<dbReference type="PROSITE" id="PS50994">
    <property type="entry name" value="INTEGRASE"/>
    <property type="match status" value="1"/>
</dbReference>
<dbReference type="InterPro" id="IPR012337">
    <property type="entry name" value="RNaseH-like_sf"/>
</dbReference>
<feature type="domain" description="Integrase catalytic" evidence="1">
    <location>
        <begin position="54"/>
        <end position="151"/>
    </location>
</feature>
<dbReference type="EMBL" id="CP006736">
    <property type="protein sequence ID" value="AHA67710.1"/>
    <property type="molecule type" value="Genomic_DNA"/>
</dbReference>
<dbReference type="PANTHER" id="PTHR46889">
    <property type="entry name" value="TRANSPOSASE INSF FOR INSERTION SEQUENCE IS3B-RELATED"/>
    <property type="match status" value="1"/>
</dbReference>
<dbReference type="InterPro" id="IPR001584">
    <property type="entry name" value="Integrase_cat-core"/>
</dbReference>
<gene>
    <name evidence="2" type="ORF">Asd1617_04883</name>
</gene>
<dbReference type="InterPro" id="IPR050900">
    <property type="entry name" value="Transposase_IS3/IS150/IS904"/>
</dbReference>
<dbReference type="Pfam" id="PF13683">
    <property type="entry name" value="rve_3"/>
    <property type="match status" value="1"/>
</dbReference>
<dbReference type="SUPFAM" id="SSF53098">
    <property type="entry name" value="Ribonuclease H-like"/>
    <property type="match status" value="1"/>
</dbReference>
<dbReference type="HOGENOM" id="CLU_052819_4_0_6"/>
<dbReference type="GO" id="GO:0003676">
    <property type="term" value="F:nucleic acid binding"/>
    <property type="evidence" value="ECO:0007669"/>
    <property type="project" value="InterPro"/>
</dbReference>
<proteinExistence type="predicted"/>
<dbReference type="KEGG" id="sdz:Asd1617_04883"/>
<organism evidence="2 3">
    <name type="scientific">Shigella dysenteriae 1617</name>
    <dbReference type="NCBI Taxonomy" id="754093"/>
    <lineage>
        <taxon>Bacteria</taxon>
        <taxon>Pseudomonadati</taxon>
        <taxon>Pseudomonadota</taxon>
        <taxon>Gammaproteobacteria</taxon>
        <taxon>Enterobacterales</taxon>
        <taxon>Enterobacteriaceae</taxon>
        <taxon>Shigella</taxon>
    </lineage>
</organism>
<dbReference type="InterPro" id="IPR036397">
    <property type="entry name" value="RNaseH_sf"/>
</dbReference>
<sequence>MITERDCVSRSRWTAVIDWAVTTGGFNSETVQDVMLGAVERRFGNDLDDLPSSPVEWLTDNGSCYRANETRQFARMLGLEPKNTAVRSPESNGIAESFVKTIKRDYISIMPKPDGLTAAKNLAEAFEHYNEWHPHSALGYRSPREYLRQRACNGLSDNRCLEI</sequence>
<dbReference type="PANTHER" id="PTHR46889:SF4">
    <property type="entry name" value="TRANSPOSASE INSO FOR INSERTION SEQUENCE ELEMENT IS911B-RELATED"/>
    <property type="match status" value="1"/>
</dbReference>
<name>A0A0A7A0K7_SHIDY</name>
<dbReference type="Proteomes" id="UP000031647">
    <property type="component" value="Chromosome"/>
</dbReference>
<accession>A0A0A7A0K7</accession>
<evidence type="ECO:0000313" key="2">
    <source>
        <dbReference type="EMBL" id="AHA67710.1"/>
    </source>
</evidence>